<keyword evidence="3" id="KW-1185">Reference proteome</keyword>
<sequence>MKWKKTVAGISIALLTAYVVKKKLDTPYISSEKALQLAKESLKEKGMIDGSWIYTEAEDYIQNDLSYKVYKAGISTNSGGENSQYELIIDAETGTILKAQKK</sequence>
<feature type="domain" description="PepSY" evidence="1">
    <location>
        <begin position="29"/>
        <end position="98"/>
    </location>
</feature>
<dbReference type="RefSeq" id="WP_226539136.1">
    <property type="nucleotide sequence ID" value="NZ_CP129013.1"/>
</dbReference>
<dbReference type="Pfam" id="PF03413">
    <property type="entry name" value="PepSY"/>
    <property type="match status" value="1"/>
</dbReference>
<name>A0ABY9JTY3_9BACI</name>
<proteinExistence type="predicted"/>
<accession>A0ABY9JTY3</accession>
<dbReference type="InterPro" id="IPR025711">
    <property type="entry name" value="PepSY"/>
</dbReference>
<organism evidence="2 3">
    <name type="scientific">Bacillus carboniphilus</name>
    <dbReference type="NCBI Taxonomy" id="86663"/>
    <lineage>
        <taxon>Bacteria</taxon>
        <taxon>Bacillati</taxon>
        <taxon>Bacillota</taxon>
        <taxon>Bacilli</taxon>
        <taxon>Bacillales</taxon>
        <taxon>Bacillaceae</taxon>
        <taxon>Bacillus</taxon>
    </lineage>
</organism>
<protein>
    <submittedName>
        <fullName evidence="2">PepSY domain-containing protein</fullName>
    </submittedName>
</protein>
<gene>
    <name evidence="2" type="ORF">LC087_09165</name>
</gene>
<evidence type="ECO:0000313" key="2">
    <source>
        <dbReference type="EMBL" id="WLR41146.1"/>
    </source>
</evidence>
<dbReference type="EMBL" id="CP129013">
    <property type="protein sequence ID" value="WLR41146.1"/>
    <property type="molecule type" value="Genomic_DNA"/>
</dbReference>
<reference evidence="2 3" key="1">
    <citation type="submission" date="2023-06" db="EMBL/GenBank/DDBJ databases">
        <title>Five Gram-positive bacteria isolated from mangrove sediments in Shenzhen, Guangdong, China.</title>
        <authorList>
            <person name="Yu S."/>
            <person name="Zheng W."/>
            <person name="Huang Y."/>
        </authorList>
    </citation>
    <scope>NUCLEOTIDE SEQUENCE [LARGE SCALE GENOMIC DNA]</scope>
    <source>
        <strain evidence="2 3">SaN35-3</strain>
    </source>
</reference>
<evidence type="ECO:0000313" key="3">
    <source>
        <dbReference type="Proteomes" id="UP001197974"/>
    </source>
</evidence>
<dbReference type="Proteomes" id="UP001197974">
    <property type="component" value="Chromosome"/>
</dbReference>
<evidence type="ECO:0000259" key="1">
    <source>
        <dbReference type="Pfam" id="PF03413"/>
    </source>
</evidence>